<evidence type="ECO:0000313" key="1">
    <source>
        <dbReference type="EMBL" id="SAK91401.1"/>
    </source>
</evidence>
<proteinExistence type="predicted"/>
<protein>
    <submittedName>
        <fullName evidence="1">Uncharacterized protein</fullName>
    </submittedName>
</protein>
<comment type="caution">
    <text evidence="1">The sequence shown here is derived from an EMBL/GenBank/DDBJ whole genome shotgun (WGS) entry which is preliminary data.</text>
</comment>
<dbReference type="EMBL" id="FCOX02000029">
    <property type="protein sequence ID" value="SAK91401.1"/>
    <property type="molecule type" value="Genomic_DNA"/>
</dbReference>
<sequence>MSRLSVVKIANYLSSHSLESPGQPAFNMCGLHVDF</sequence>
<keyword evidence="2" id="KW-1185">Reference proteome</keyword>
<organism evidence="1 2">
    <name type="scientific">Caballeronia calidae</name>
    <dbReference type="NCBI Taxonomy" id="1777139"/>
    <lineage>
        <taxon>Bacteria</taxon>
        <taxon>Pseudomonadati</taxon>
        <taxon>Pseudomonadota</taxon>
        <taxon>Betaproteobacteria</taxon>
        <taxon>Burkholderiales</taxon>
        <taxon>Burkholderiaceae</taxon>
        <taxon>Caballeronia</taxon>
    </lineage>
</organism>
<evidence type="ECO:0000313" key="2">
    <source>
        <dbReference type="Proteomes" id="UP000071859"/>
    </source>
</evidence>
<name>A0A158DA87_9BURK</name>
<reference evidence="1" key="1">
    <citation type="submission" date="2016-01" db="EMBL/GenBank/DDBJ databases">
        <authorList>
            <person name="Peeters C."/>
        </authorList>
    </citation>
    <scope>NUCLEOTIDE SEQUENCE</scope>
    <source>
        <strain evidence="1">LMG 29321</strain>
    </source>
</reference>
<dbReference type="AlphaFoldDB" id="A0A158DA87"/>
<gene>
    <name evidence="1" type="ORF">AWB78_04919</name>
</gene>
<dbReference type="Proteomes" id="UP000071859">
    <property type="component" value="Unassembled WGS sequence"/>
</dbReference>
<accession>A0A158DA87</accession>